<feature type="region of interest" description="Disordered" evidence="2">
    <location>
        <begin position="18"/>
        <end position="47"/>
    </location>
</feature>
<reference evidence="3" key="1">
    <citation type="submission" date="2022-11" db="EMBL/GenBank/DDBJ databases">
        <authorList>
            <person name="Morgan W.R."/>
            <person name="Tartar A."/>
        </authorList>
    </citation>
    <scope>NUCLEOTIDE SEQUENCE</scope>
    <source>
        <strain evidence="3">ARSEF 373</strain>
    </source>
</reference>
<evidence type="ECO:0000256" key="2">
    <source>
        <dbReference type="SAM" id="MobiDB-lite"/>
    </source>
</evidence>
<evidence type="ECO:0000256" key="1">
    <source>
        <dbReference type="SAM" id="Coils"/>
    </source>
</evidence>
<dbReference type="AlphaFoldDB" id="A0AAV2Z733"/>
<dbReference type="EMBL" id="DAKRPA010000036">
    <property type="protein sequence ID" value="DBA02116.1"/>
    <property type="molecule type" value="Genomic_DNA"/>
</dbReference>
<sequence>MTPPMLVLVVRTRRRRRRHVKLQGGTEKPRQQALVAAGKPPRTRPKRLNTNRARERMRQEIVDLRKTATQLEALLAALQGGERVPAALLMLTKSKQTMTMTTRHPHANASLWETLALRQLLQRERAEAENARLKESLRNQIRLTQNQTLLFKRSKCQISDERDAWEKRFCAMAAQDAAALDDMLSELDDLFLQTDAIFEMHDMYDMEEDKTIAHTSSSSLMHSRLPFGMCIRIVDVAVFPFDAHRTGQAMWEFSAVQARDPRLTIYTALESTQDTRAITLNAPVEVDGKLINVRARQVLRKYFERNRVVFVFVKNTMPEWPANFAYEWYGQSWARIQPLSTNPNACVIQYLSTVVPRPREGGTDRANSTEQLIEQIQVVSDFIIDSFKGGAIHLRENLENILLEQTRLR</sequence>
<reference evidence="3" key="2">
    <citation type="journal article" date="2023" name="Microbiol Resour">
        <title>Decontamination and Annotation of the Draft Genome Sequence of the Oomycete Lagenidium giganteum ARSEF 373.</title>
        <authorList>
            <person name="Morgan W.R."/>
            <person name="Tartar A."/>
        </authorList>
    </citation>
    <scope>NUCLEOTIDE SEQUENCE</scope>
    <source>
        <strain evidence="3">ARSEF 373</strain>
    </source>
</reference>
<name>A0AAV2Z733_9STRA</name>
<dbReference type="PANTHER" id="PTHR35796:SF3">
    <property type="entry name" value="BHLH DOMAIN-CONTAINING PROTEIN"/>
    <property type="match status" value="1"/>
</dbReference>
<keyword evidence="4" id="KW-1185">Reference proteome</keyword>
<evidence type="ECO:0000313" key="4">
    <source>
        <dbReference type="Proteomes" id="UP001146120"/>
    </source>
</evidence>
<protein>
    <submittedName>
        <fullName evidence="3">Uncharacterized protein</fullName>
    </submittedName>
</protein>
<keyword evidence="1" id="KW-0175">Coiled coil</keyword>
<dbReference type="Proteomes" id="UP001146120">
    <property type="component" value="Unassembled WGS sequence"/>
</dbReference>
<organism evidence="3 4">
    <name type="scientific">Lagenidium giganteum</name>
    <dbReference type="NCBI Taxonomy" id="4803"/>
    <lineage>
        <taxon>Eukaryota</taxon>
        <taxon>Sar</taxon>
        <taxon>Stramenopiles</taxon>
        <taxon>Oomycota</taxon>
        <taxon>Peronosporomycetes</taxon>
        <taxon>Pythiales</taxon>
        <taxon>Pythiaceae</taxon>
    </lineage>
</organism>
<evidence type="ECO:0000313" key="3">
    <source>
        <dbReference type="EMBL" id="DBA02116.1"/>
    </source>
</evidence>
<gene>
    <name evidence="3" type="ORF">N0F65_011183</name>
</gene>
<accession>A0AAV2Z733</accession>
<comment type="caution">
    <text evidence="3">The sequence shown here is derived from an EMBL/GenBank/DDBJ whole genome shotgun (WGS) entry which is preliminary data.</text>
</comment>
<dbReference type="PANTHER" id="PTHR35796">
    <property type="entry name" value="HYPOTHETICAL CYTOSOLIC PROTEIN"/>
    <property type="match status" value="1"/>
</dbReference>
<feature type="coiled-coil region" evidence="1">
    <location>
        <begin position="116"/>
        <end position="143"/>
    </location>
</feature>
<proteinExistence type="predicted"/>